<comment type="caution">
    <text evidence="2">The sequence shown here is derived from an EMBL/GenBank/DDBJ whole genome shotgun (WGS) entry which is preliminary data.</text>
</comment>
<evidence type="ECO:0000313" key="2">
    <source>
        <dbReference type="EMBL" id="KGO76709.1"/>
    </source>
</evidence>
<organism evidence="2 3">
    <name type="scientific">Penicillium italicum</name>
    <name type="common">Blue mold</name>
    <dbReference type="NCBI Taxonomy" id="40296"/>
    <lineage>
        <taxon>Eukaryota</taxon>
        <taxon>Fungi</taxon>
        <taxon>Dikarya</taxon>
        <taxon>Ascomycota</taxon>
        <taxon>Pezizomycotina</taxon>
        <taxon>Eurotiomycetes</taxon>
        <taxon>Eurotiomycetidae</taxon>
        <taxon>Eurotiales</taxon>
        <taxon>Aspergillaceae</taxon>
        <taxon>Penicillium</taxon>
    </lineage>
</organism>
<evidence type="ECO:0000313" key="3">
    <source>
        <dbReference type="Proteomes" id="UP000030104"/>
    </source>
</evidence>
<feature type="region of interest" description="Disordered" evidence="1">
    <location>
        <begin position="21"/>
        <end position="42"/>
    </location>
</feature>
<dbReference type="Proteomes" id="UP000030104">
    <property type="component" value="Unassembled WGS sequence"/>
</dbReference>
<keyword evidence="3" id="KW-1185">Reference proteome</keyword>
<dbReference type="AlphaFoldDB" id="A0A0A2L9V0"/>
<evidence type="ECO:0000256" key="1">
    <source>
        <dbReference type="SAM" id="MobiDB-lite"/>
    </source>
</evidence>
<dbReference type="HOGENOM" id="CLU_3260732_0_0_1"/>
<proteinExistence type="predicted"/>
<reference evidence="2 3" key="1">
    <citation type="journal article" date="2015" name="Mol. Plant Microbe Interact.">
        <title>Genome, transcriptome, and functional analyses of Penicillium expansum provide new insights into secondary metabolism and pathogenicity.</title>
        <authorList>
            <person name="Ballester A.R."/>
            <person name="Marcet-Houben M."/>
            <person name="Levin E."/>
            <person name="Sela N."/>
            <person name="Selma-Lazaro C."/>
            <person name="Carmona L."/>
            <person name="Wisniewski M."/>
            <person name="Droby S."/>
            <person name="Gonzalez-Candelas L."/>
            <person name="Gabaldon T."/>
        </authorList>
    </citation>
    <scope>NUCLEOTIDE SEQUENCE [LARGE SCALE GENOMIC DNA]</scope>
    <source>
        <strain evidence="2 3">PHI-1</strain>
    </source>
</reference>
<gene>
    <name evidence="2" type="ORF">PITC_090630</name>
</gene>
<accession>A0A0A2L9V0</accession>
<dbReference type="PhylomeDB" id="A0A0A2L9V0"/>
<name>A0A0A2L9V0_PENIT</name>
<dbReference type="EMBL" id="JQGA01000239">
    <property type="protein sequence ID" value="KGO76709.1"/>
    <property type="molecule type" value="Genomic_DNA"/>
</dbReference>
<protein>
    <submittedName>
        <fullName evidence="2">Uncharacterized protein</fullName>
    </submittedName>
</protein>
<sequence>MARSLCRFSSESVARMREIRSSYDPARNPPPPHSWGGFKLGM</sequence>